<reference evidence="1 2" key="1">
    <citation type="submission" date="2024-02" db="EMBL/GenBank/DDBJ databases">
        <authorList>
            <person name="Chen Y."/>
            <person name="Shah S."/>
            <person name="Dougan E. K."/>
            <person name="Thang M."/>
            <person name="Chan C."/>
        </authorList>
    </citation>
    <scope>NUCLEOTIDE SEQUENCE [LARGE SCALE GENOMIC DNA]</scope>
</reference>
<gene>
    <name evidence="1" type="ORF">CCMP2556_LOCUS23151</name>
</gene>
<dbReference type="PANTHER" id="PTHR12277:SF197">
    <property type="entry name" value="CHROMOSOME UNDETERMINED SCAFFOLD_38, WHOLE GENOME SHOTGUN SEQUENCE"/>
    <property type="match status" value="1"/>
</dbReference>
<organism evidence="1 2">
    <name type="scientific">Durusdinium trenchii</name>
    <dbReference type="NCBI Taxonomy" id="1381693"/>
    <lineage>
        <taxon>Eukaryota</taxon>
        <taxon>Sar</taxon>
        <taxon>Alveolata</taxon>
        <taxon>Dinophyceae</taxon>
        <taxon>Suessiales</taxon>
        <taxon>Symbiodiniaceae</taxon>
        <taxon>Durusdinium</taxon>
    </lineage>
</organism>
<dbReference type="InterPro" id="IPR029058">
    <property type="entry name" value="AB_hydrolase_fold"/>
</dbReference>
<dbReference type="EMBL" id="CAXAMN010014614">
    <property type="protein sequence ID" value="CAK9043824.1"/>
    <property type="molecule type" value="Genomic_DNA"/>
</dbReference>
<evidence type="ECO:0000313" key="1">
    <source>
        <dbReference type="EMBL" id="CAK9043824.1"/>
    </source>
</evidence>
<accession>A0ABP0M0T7</accession>
<proteinExistence type="predicted"/>
<comment type="caution">
    <text evidence="1">The sequence shown here is derived from an EMBL/GenBank/DDBJ whole genome shotgun (WGS) entry which is preliminary data.</text>
</comment>
<evidence type="ECO:0000313" key="2">
    <source>
        <dbReference type="Proteomes" id="UP001642484"/>
    </source>
</evidence>
<name>A0ABP0M0T7_9DINO</name>
<dbReference type="Gene3D" id="3.40.50.1820">
    <property type="entry name" value="alpha/beta hydrolase"/>
    <property type="match status" value="1"/>
</dbReference>
<sequence>MEAFFLQLGGFHSVSIHIARSIANKCALLAMPSPAPVPGKLLDVFLFPAPTPSYTSESFPGELVWIPRRIQPDGTTACQAPLPGSQTVPCLLNVYESSRYLVIYFHSNAEDLGLCRWFCRFMYEQFQVHVLAVEYPGYGVCPGRPTPEGVIANAHAALQFVHKTLKLPLDRILVFGRSLGTGPAVNLASRFTLAGLVLVTPFMSVKEVLRSRIGSLADLLKDDFFENHVAIREVNSPTLVIHGKLDDIIPVAHGEAIYQECMARKGLVCPPELSHNSNITLDLSIFVMPMLQFFSLPECCFDELEVPDWIFDTSHEPLFGKLKASESVEADDLIMQMTKTHTTPTTPPLAVGSSRLDIVSIPPRATISEV</sequence>
<protein>
    <submittedName>
        <fullName evidence="1">Uncharacterized protein</fullName>
    </submittedName>
</protein>
<dbReference type="SUPFAM" id="SSF53474">
    <property type="entry name" value="alpha/beta-Hydrolases"/>
    <property type="match status" value="1"/>
</dbReference>
<dbReference type="PANTHER" id="PTHR12277">
    <property type="entry name" value="ALPHA/BETA HYDROLASE DOMAIN-CONTAINING PROTEIN"/>
    <property type="match status" value="1"/>
</dbReference>
<dbReference type="Proteomes" id="UP001642484">
    <property type="component" value="Unassembled WGS sequence"/>
</dbReference>
<keyword evidence="2" id="KW-1185">Reference proteome</keyword>